<name>A0A1D1ZJ62_9ARAE</name>
<feature type="compositionally biased region" description="Low complexity" evidence="1">
    <location>
        <begin position="371"/>
        <end position="384"/>
    </location>
</feature>
<proteinExistence type="predicted"/>
<feature type="domain" description="DUF3741" evidence="3">
    <location>
        <begin position="77"/>
        <end position="107"/>
    </location>
</feature>
<dbReference type="EMBL" id="GDJX01001049">
    <property type="protein sequence ID" value="JAT66887.1"/>
    <property type="molecule type" value="Transcribed_RNA"/>
</dbReference>
<sequence length="917" mass="100595">MGAEQKGVKTGGLFHLFDWNKKSRKKLFANRDVSPEGATQGTEGNDNVQASRLCIIEDDDTRGLLSLNGSSDYSCASSVTDEEGNGTRAPGVIARLMGLDSFPTVGVSEPYSTPLFDSRSLRENCYRKKGPESHIDDHFSNVGVRSESPARKPLGFRSQKMPSSPIERFQTEALPPRSAKSLPITRYKLLSPIKNPNFISGKNAAHILVAAAKILEPGPRVNANGKATSPGTSSLALEVREPEGRTAVSQRLSKLSESSGRSIVSNASKYLKGYSLNKSWNAQEDCTKVKVPREWGETSSTPVKGKGKTISLAIQAKFNVQRKEGSTTSTRSLSIHREQDEMKLSRSFKSQTSSKNKPQKIVSKPDPCGVLKQNNQKQNSLSNKDNISLKSSISNQQIKKIPSEDANSRKNKTLHTIRGHSKAGYRKEDLQVSYLGKDGTSSTTKGAPRKKRLIDKNHQSEKKSFTDTILVGSHERYVQSRVMIDEHQEWDGDGRTNGADIVSFTFTSPMIKSRVGAQLTHITERQDLSSFCEGAEGEKNGADSKTNRLSSMGLNIISGDALSVLLEQKLRELTSGLESSSSNLGTVGDGSASALYPSLLSASENSCPAAMERRKEPTEGPCETSFCDMSDNLFSVNDRLFNLCTKLQGAENMIERASCSSDAHKEPEQQYPSPLSILEASFSSESCSSSDSSDTNNGSKICSSVEAQKYACMNRKDPSGEAEMDLSDSASSICAETANEEHGSRTSTDPTEISKHEKEYVRDILQDAGIDFEDMAAGCSNHFLDPLLFDLLENKKNSSWNRADDKNHRLWRKVVFDCVGECLESKCSRYSKAGCRTWAKGTIMIGRVDGLVDEIFKEILGWKSMGDWLVDELVDRDMSSPLGRWVDFELEAFEAGIEIEEALVSCLIGEVVADFMM</sequence>
<dbReference type="InterPro" id="IPR032795">
    <property type="entry name" value="DUF3741-assoc"/>
</dbReference>
<accession>A0A1D1ZJ62</accession>
<evidence type="ECO:0000259" key="2">
    <source>
        <dbReference type="Pfam" id="PF14309"/>
    </source>
</evidence>
<organism evidence="4">
    <name type="scientific">Anthurium amnicola</name>
    <dbReference type="NCBI Taxonomy" id="1678845"/>
    <lineage>
        <taxon>Eukaryota</taxon>
        <taxon>Viridiplantae</taxon>
        <taxon>Streptophyta</taxon>
        <taxon>Embryophyta</taxon>
        <taxon>Tracheophyta</taxon>
        <taxon>Spermatophyta</taxon>
        <taxon>Magnoliopsida</taxon>
        <taxon>Liliopsida</taxon>
        <taxon>Araceae</taxon>
        <taxon>Pothoideae</taxon>
        <taxon>Potheae</taxon>
        <taxon>Anthurium</taxon>
    </lineage>
</organism>
<dbReference type="Pfam" id="PF14309">
    <property type="entry name" value="DUF4378"/>
    <property type="match status" value="1"/>
</dbReference>
<evidence type="ECO:0000313" key="4">
    <source>
        <dbReference type="EMBL" id="JAT66887.1"/>
    </source>
</evidence>
<feature type="compositionally biased region" description="Basic and acidic residues" evidence="1">
    <location>
        <begin position="335"/>
        <end position="344"/>
    </location>
</feature>
<protein>
    <submittedName>
        <fullName evidence="4">Uncharacterized protein</fullName>
    </submittedName>
</protein>
<dbReference type="PANTHER" id="PTHR21726:SF29">
    <property type="entry name" value="EXPRESSED PROTEIN"/>
    <property type="match status" value="1"/>
</dbReference>
<evidence type="ECO:0000259" key="3">
    <source>
        <dbReference type="Pfam" id="PF14383"/>
    </source>
</evidence>
<dbReference type="PANTHER" id="PTHR21726">
    <property type="entry name" value="PHOSPHATIDYLINOSITOL N-ACETYLGLUCOSAMINYLTRANSFERASE SUBUNIT P DOWN SYNDROME CRITICAL REGION PROTEIN 5 -RELATED"/>
    <property type="match status" value="1"/>
</dbReference>
<feature type="region of interest" description="Disordered" evidence="1">
    <location>
        <begin position="137"/>
        <end position="162"/>
    </location>
</feature>
<reference evidence="4" key="1">
    <citation type="submission" date="2015-07" db="EMBL/GenBank/DDBJ databases">
        <title>Transcriptome Assembly of Anthurium amnicola.</title>
        <authorList>
            <person name="Suzuki J."/>
        </authorList>
    </citation>
    <scope>NUCLEOTIDE SEQUENCE</scope>
</reference>
<feature type="domain" description="DUF4378" evidence="2">
    <location>
        <begin position="758"/>
        <end position="910"/>
    </location>
</feature>
<evidence type="ECO:0000256" key="1">
    <source>
        <dbReference type="SAM" id="MobiDB-lite"/>
    </source>
</evidence>
<feature type="compositionally biased region" description="Polar residues" evidence="1">
    <location>
        <begin position="385"/>
        <end position="398"/>
    </location>
</feature>
<feature type="region of interest" description="Disordered" evidence="1">
    <location>
        <begin position="321"/>
        <end position="422"/>
    </location>
</feature>
<dbReference type="InterPro" id="IPR025486">
    <property type="entry name" value="DUF4378"/>
</dbReference>
<dbReference type="Pfam" id="PF14383">
    <property type="entry name" value="VARLMGL"/>
    <property type="match status" value="1"/>
</dbReference>
<feature type="compositionally biased region" description="Polar residues" evidence="1">
    <location>
        <begin position="347"/>
        <end position="356"/>
    </location>
</feature>
<dbReference type="AlphaFoldDB" id="A0A1D1ZJ62"/>
<feature type="compositionally biased region" description="Basic residues" evidence="1">
    <location>
        <begin position="409"/>
        <end position="422"/>
    </location>
</feature>
<gene>
    <name evidence="4" type="ORF">g.59560</name>
</gene>